<protein>
    <submittedName>
        <fullName evidence="2">Uncharacterized protein</fullName>
    </submittedName>
</protein>
<sequence length="68" mass="7754">MGFGIPPLIVPSLESYGTPNSTQQADSMFADFKRGFQYLLYGGAILITVDLLLVLIFFWALYLYRMIR</sequence>
<feature type="transmembrane region" description="Helical" evidence="1">
    <location>
        <begin position="38"/>
        <end position="64"/>
    </location>
</feature>
<evidence type="ECO:0000256" key="1">
    <source>
        <dbReference type="SAM" id="Phobius"/>
    </source>
</evidence>
<keyword evidence="1" id="KW-0472">Membrane</keyword>
<evidence type="ECO:0000313" key="3">
    <source>
        <dbReference type="Proteomes" id="UP000281553"/>
    </source>
</evidence>
<evidence type="ECO:0000313" key="2">
    <source>
        <dbReference type="EMBL" id="VDN14572.1"/>
    </source>
</evidence>
<dbReference type="Proteomes" id="UP000281553">
    <property type="component" value="Unassembled WGS sequence"/>
</dbReference>
<keyword evidence="1" id="KW-1133">Transmembrane helix</keyword>
<organism evidence="2 3">
    <name type="scientific">Dibothriocephalus latus</name>
    <name type="common">Fish tapeworm</name>
    <name type="synonym">Diphyllobothrium latum</name>
    <dbReference type="NCBI Taxonomy" id="60516"/>
    <lineage>
        <taxon>Eukaryota</taxon>
        <taxon>Metazoa</taxon>
        <taxon>Spiralia</taxon>
        <taxon>Lophotrochozoa</taxon>
        <taxon>Platyhelminthes</taxon>
        <taxon>Cestoda</taxon>
        <taxon>Eucestoda</taxon>
        <taxon>Diphyllobothriidea</taxon>
        <taxon>Diphyllobothriidae</taxon>
        <taxon>Dibothriocephalus</taxon>
    </lineage>
</organism>
<keyword evidence="1" id="KW-0812">Transmembrane</keyword>
<accession>A0A3P7P2P2</accession>
<name>A0A3P7P2P2_DIBLA</name>
<gene>
    <name evidence="2" type="ORF">DILT_LOCUS10403</name>
</gene>
<keyword evidence="3" id="KW-1185">Reference proteome</keyword>
<reference evidence="2 3" key="1">
    <citation type="submission" date="2018-11" db="EMBL/GenBank/DDBJ databases">
        <authorList>
            <consortium name="Pathogen Informatics"/>
        </authorList>
    </citation>
    <scope>NUCLEOTIDE SEQUENCE [LARGE SCALE GENOMIC DNA]</scope>
</reference>
<dbReference type="EMBL" id="UYRU01059668">
    <property type="protein sequence ID" value="VDN14572.1"/>
    <property type="molecule type" value="Genomic_DNA"/>
</dbReference>
<proteinExistence type="predicted"/>
<dbReference type="AlphaFoldDB" id="A0A3P7P2P2"/>
<dbReference type="OrthoDB" id="10592629at2759"/>